<proteinExistence type="predicted"/>
<feature type="signal peptide" evidence="1">
    <location>
        <begin position="1"/>
        <end position="20"/>
    </location>
</feature>
<name>A0ABM6I6L4_9HYPH</name>
<sequence>MLCVAVLFSAGLLVTKNAGAVGLQAVAVFPPWFSERQSFTSVALTGAPIAAPGPFDWMVVAIPQSTQQSQSLKSSNALFLLNAEFARLCGIDQHGPRLSEAQPVE</sequence>
<keyword evidence="1" id="KW-0732">Signal</keyword>
<dbReference type="EMBL" id="CP019630">
    <property type="protein sequence ID" value="AQQ06068.1"/>
    <property type="molecule type" value="Genomic_DNA"/>
</dbReference>
<keyword evidence="3" id="KW-1185">Reference proteome</keyword>
<dbReference type="RefSeq" id="WP_077292517.1">
    <property type="nucleotide sequence ID" value="NZ_CP019630.1"/>
</dbReference>
<dbReference type="Proteomes" id="UP000188174">
    <property type="component" value="Chromosome"/>
</dbReference>
<evidence type="ECO:0000256" key="1">
    <source>
        <dbReference type="SAM" id="SignalP"/>
    </source>
</evidence>
<gene>
    <name evidence="2" type="ORF">B0E33_22885</name>
</gene>
<protein>
    <submittedName>
        <fullName evidence="2">Uncharacterized protein</fullName>
    </submittedName>
</protein>
<reference evidence="2 3" key="1">
    <citation type="submission" date="2017-02" db="EMBL/GenBank/DDBJ databases">
        <authorList>
            <person name="Jeong S."/>
        </authorList>
    </citation>
    <scope>NUCLEOTIDE SEQUENCE [LARGE SCALE GENOMIC DNA]</scope>
    <source>
        <strain evidence="2 3">RMAR6-6</strain>
    </source>
</reference>
<evidence type="ECO:0000313" key="3">
    <source>
        <dbReference type="Proteomes" id="UP000188174"/>
    </source>
</evidence>
<evidence type="ECO:0000313" key="2">
    <source>
        <dbReference type="EMBL" id="AQQ06068.1"/>
    </source>
</evidence>
<feature type="chain" id="PRO_5046253832" evidence="1">
    <location>
        <begin position="21"/>
        <end position="105"/>
    </location>
</feature>
<organism evidence="2 3">
    <name type="scientific">Roseibium algicola</name>
    <dbReference type="NCBI Taxonomy" id="2857014"/>
    <lineage>
        <taxon>Bacteria</taxon>
        <taxon>Pseudomonadati</taxon>
        <taxon>Pseudomonadota</taxon>
        <taxon>Alphaproteobacteria</taxon>
        <taxon>Hyphomicrobiales</taxon>
        <taxon>Stappiaceae</taxon>
        <taxon>Roseibium</taxon>
    </lineage>
</organism>
<accession>A0ABM6I6L4</accession>